<dbReference type="PROSITE" id="PS50809">
    <property type="entry name" value="DM_2"/>
    <property type="match status" value="1"/>
</dbReference>
<evidence type="ECO:0000256" key="4">
    <source>
        <dbReference type="ARBA" id="ARBA00023242"/>
    </source>
</evidence>
<evidence type="ECO:0000256" key="2">
    <source>
        <dbReference type="ARBA" id="ARBA00022833"/>
    </source>
</evidence>
<evidence type="ECO:0000256" key="3">
    <source>
        <dbReference type="ARBA" id="ARBA00023125"/>
    </source>
</evidence>
<comment type="caution">
    <text evidence="8">The sequence shown here is derived from an EMBL/GenBank/DDBJ whole genome shotgun (WGS) entry which is preliminary data.</text>
</comment>
<dbReference type="InterPro" id="IPR026607">
    <property type="entry name" value="DMRT"/>
</dbReference>
<feature type="DNA-binding region" description="DM" evidence="5">
    <location>
        <begin position="61"/>
        <end position="108"/>
    </location>
</feature>
<accession>A0AAW1CH37</accession>
<feature type="compositionally biased region" description="Low complexity" evidence="6">
    <location>
        <begin position="123"/>
        <end position="136"/>
    </location>
</feature>
<reference evidence="8 9" key="1">
    <citation type="submission" date="2022-12" db="EMBL/GenBank/DDBJ databases">
        <title>Chromosome-level genome assembly of true bugs.</title>
        <authorList>
            <person name="Ma L."/>
            <person name="Li H."/>
        </authorList>
    </citation>
    <scope>NUCLEOTIDE SEQUENCE [LARGE SCALE GENOMIC DNA]</scope>
    <source>
        <strain evidence="8">Lab_2022b</strain>
    </source>
</reference>
<gene>
    <name evidence="8" type="ORF">O3M35_004344</name>
</gene>
<evidence type="ECO:0000256" key="1">
    <source>
        <dbReference type="ARBA" id="ARBA00022723"/>
    </source>
</evidence>
<dbReference type="PANTHER" id="PTHR12322:SF100">
    <property type="entry name" value="PROTEIN DOUBLESEX"/>
    <property type="match status" value="1"/>
</dbReference>
<name>A0AAW1CH37_9HEMI</name>
<keyword evidence="4 5" id="KW-0539">Nucleus</keyword>
<feature type="compositionally biased region" description="Low complexity" evidence="6">
    <location>
        <begin position="33"/>
        <end position="47"/>
    </location>
</feature>
<evidence type="ECO:0000313" key="9">
    <source>
        <dbReference type="Proteomes" id="UP001461498"/>
    </source>
</evidence>
<keyword evidence="1 5" id="KW-0479">Metal-binding</keyword>
<evidence type="ECO:0000256" key="5">
    <source>
        <dbReference type="PROSITE-ProRule" id="PRU00070"/>
    </source>
</evidence>
<protein>
    <recommendedName>
        <fullName evidence="7">DM domain-containing protein</fullName>
    </recommendedName>
</protein>
<dbReference type="Pfam" id="PF00751">
    <property type="entry name" value="DM"/>
    <property type="match status" value="1"/>
</dbReference>
<proteinExistence type="predicted"/>
<dbReference type="Proteomes" id="UP001461498">
    <property type="component" value="Unassembled WGS sequence"/>
</dbReference>
<keyword evidence="2 5" id="KW-0862">Zinc</keyword>
<comment type="subcellular location">
    <subcellularLocation>
        <location evidence="5">Nucleus</location>
    </subcellularLocation>
</comment>
<dbReference type="InterPro" id="IPR036407">
    <property type="entry name" value="DM_DNA-bd_sf"/>
</dbReference>
<dbReference type="PROSITE" id="PS40000">
    <property type="entry name" value="DM_1"/>
    <property type="match status" value="1"/>
</dbReference>
<dbReference type="AlphaFoldDB" id="A0AAW1CH37"/>
<dbReference type="SMART" id="SM00301">
    <property type="entry name" value="DM"/>
    <property type="match status" value="1"/>
</dbReference>
<dbReference type="GO" id="GO:0005634">
    <property type="term" value="C:nucleus"/>
    <property type="evidence" value="ECO:0007669"/>
    <property type="project" value="UniProtKB-SubCell"/>
</dbReference>
<evidence type="ECO:0000259" key="7">
    <source>
        <dbReference type="PROSITE" id="PS50809"/>
    </source>
</evidence>
<feature type="region of interest" description="Disordered" evidence="6">
    <location>
        <begin position="114"/>
        <end position="148"/>
    </location>
</feature>
<dbReference type="GO" id="GO:0046872">
    <property type="term" value="F:metal ion binding"/>
    <property type="evidence" value="ECO:0007669"/>
    <property type="project" value="UniProtKB-KW"/>
</dbReference>
<dbReference type="GO" id="GO:0007548">
    <property type="term" value="P:sex differentiation"/>
    <property type="evidence" value="ECO:0007669"/>
    <property type="project" value="TreeGrafter"/>
</dbReference>
<dbReference type="SUPFAM" id="SSF82927">
    <property type="entry name" value="Cysteine-rich DNA binding domain, (DM domain)"/>
    <property type="match status" value="1"/>
</dbReference>
<dbReference type="InterPro" id="IPR001275">
    <property type="entry name" value="DM_DNA-bd"/>
</dbReference>
<dbReference type="FunFam" id="4.10.1040.10:FF:000001">
    <property type="entry name" value="doublesex- and mab-3-related transcription factor 1"/>
    <property type="match status" value="1"/>
</dbReference>
<evidence type="ECO:0000256" key="6">
    <source>
        <dbReference type="SAM" id="MobiDB-lite"/>
    </source>
</evidence>
<feature type="compositionally biased region" description="Polar residues" evidence="6">
    <location>
        <begin position="137"/>
        <end position="148"/>
    </location>
</feature>
<dbReference type="Gene3D" id="4.10.1040.10">
    <property type="entry name" value="DM DNA-binding domain"/>
    <property type="match status" value="1"/>
</dbReference>
<dbReference type="EMBL" id="JAPXFL010000014">
    <property type="protein sequence ID" value="KAK9497656.1"/>
    <property type="molecule type" value="Genomic_DNA"/>
</dbReference>
<feature type="domain" description="DM" evidence="7">
    <location>
        <begin position="61"/>
        <end position="108"/>
    </location>
</feature>
<keyword evidence="3 5" id="KW-0238">DNA-binding</keyword>
<feature type="region of interest" description="Disordered" evidence="6">
    <location>
        <begin position="33"/>
        <end position="68"/>
    </location>
</feature>
<evidence type="ECO:0000313" key="8">
    <source>
        <dbReference type="EMBL" id="KAK9497656.1"/>
    </source>
</evidence>
<keyword evidence="9" id="KW-1185">Reference proteome</keyword>
<organism evidence="8 9">
    <name type="scientific">Rhynocoris fuscipes</name>
    <dbReference type="NCBI Taxonomy" id="488301"/>
    <lineage>
        <taxon>Eukaryota</taxon>
        <taxon>Metazoa</taxon>
        <taxon>Ecdysozoa</taxon>
        <taxon>Arthropoda</taxon>
        <taxon>Hexapoda</taxon>
        <taxon>Insecta</taxon>
        <taxon>Pterygota</taxon>
        <taxon>Neoptera</taxon>
        <taxon>Paraneoptera</taxon>
        <taxon>Hemiptera</taxon>
        <taxon>Heteroptera</taxon>
        <taxon>Panheteroptera</taxon>
        <taxon>Cimicomorpha</taxon>
        <taxon>Reduviidae</taxon>
        <taxon>Harpactorinae</taxon>
        <taxon>Harpactorini</taxon>
        <taxon>Rhynocoris</taxon>
    </lineage>
</organism>
<dbReference type="GO" id="GO:0000981">
    <property type="term" value="F:DNA-binding transcription factor activity, RNA polymerase II-specific"/>
    <property type="evidence" value="ECO:0007669"/>
    <property type="project" value="TreeGrafter"/>
</dbReference>
<dbReference type="PANTHER" id="PTHR12322">
    <property type="entry name" value="DOUBLESEX AND MAB-3 RELATED TRANSCRIPTION FACTOR DMRT"/>
    <property type="match status" value="1"/>
</dbReference>
<sequence>MSSCLGAGVQLSSEQVHQQQQITTNITQQQSQQQQSQQQKQIQNQTNASARQPVARSPPNCARCRNHSKTRPLKGHKRYCDYRFCTCPKCELTVQRQRDMAKQTALRRELAQDEARAKAGLLPSSPAPRSVSSPSSVGTETTSNINSTILPSHNGESILFYSITLISSLFSNLILF</sequence>
<dbReference type="GO" id="GO:0000978">
    <property type="term" value="F:RNA polymerase II cis-regulatory region sequence-specific DNA binding"/>
    <property type="evidence" value="ECO:0007669"/>
    <property type="project" value="TreeGrafter"/>
</dbReference>